<evidence type="ECO:0000313" key="2">
    <source>
        <dbReference type="Proteomes" id="UP001162992"/>
    </source>
</evidence>
<evidence type="ECO:0000313" key="1">
    <source>
        <dbReference type="EMBL" id="KAJ7554781.1"/>
    </source>
</evidence>
<organism evidence="1 2">
    <name type="scientific">Diphasiastrum complanatum</name>
    <name type="common">Issler's clubmoss</name>
    <name type="synonym">Lycopodium complanatum</name>
    <dbReference type="NCBI Taxonomy" id="34168"/>
    <lineage>
        <taxon>Eukaryota</taxon>
        <taxon>Viridiplantae</taxon>
        <taxon>Streptophyta</taxon>
        <taxon>Embryophyta</taxon>
        <taxon>Tracheophyta</taxon>
        <taxon>Lycopodiopsida</taxon>
        <taxon>Lycopodiales</taxon>
        <taxon>Lycopodiaceae</taxon>
        <taxon>Lycopodioideae</taxon>
        <taxon>Diphasiastrum</taxon>
    </lineage>
</organism>
<sequence length="631" mass="71032">MMYRRPSLVDYEAALPSTRFILPPLNLMQPSELGIQSGVLTDYRGLSSSLIRPSVSTISSEQPWYRPSQDQLNISSDIGWRTARQLVASYGRTAAPSRPLTEGILQASRYEEYVSGCNIYGSIASQEYLETQRNSGGSHGIEHSSLNAYGSAFDDTDSLSSYRARGNVPLLSTLYQSDSNLRSRSNEQFPVMEMRGERMICQERLINNARRAEKEAGIQDTHGNVISLGELQRKPSLSVYGEQGIIQPDLVLSQRPLISRETEVDRYGFNRLTGFVNRSNHLQGFPSSSEDARSYYRQSSSSDLYHARSSLVPEYPCNQRELFANQTSGKLPKRMRSPAAFSEGKRVKREERGISHAEELLLMHNEQRNKLPTVNKTTNIAPYKKHFMTDSQKCRLTGCSESKTDDAGLKQGWNCDPDVKSSPTWSNLEIGKTLVSELVTKKNKELDIIQDVQMVACVASRKFFQSLQDDESSDESASDLEDLDDDMGYPFTKDLQTKADNLKNREQQAYKFFAKLFEDDLGIRKFYEENRNHGAFDCLVCFGSGTGTRRRYPDLVSLVQHAKTIIKTKKRFEHRGYCRAVSDLLGWLSSESHSISLAPRGCIPPLEQTTTTKAGSPLKVDADSLVQNRSD</sequence>
<reference evidence="2" key="1">
    <citation type="journal article" date="2024" name="Proc. Natl. Acad. Sci. U.S.A.">
        <title>Extraordinary preservation of gene collinearity over three hundred million years revealed in homosporous lycophytes.</title>
        <authorList>
            <person name="Li C."/>
            <person name="Wickell D."/>
            <person name="Kuo L.Y."/>
            <person name="Chen X."/>
            <person name="Nie B."/>
            <person name="Liao X."/>
            <person name="Peng D."/>
            <person name="Ji J."/>
            <person name="Jenkins J."/>
            <person name="Williams M."/>
            <person name="Shu S."/>
            <person name="Plott C."/>
            <person name="Barry K."/>
            <person name="Rajasekar S."/>
            <person name="Grimwood J."/>
            <person name="Han X."/>
            <person name="Sun S."/>
            <person name="Hou Z."/>
            <person name="He W."/>
            <person name="Dai G."/>
            <person name="Sun C."/>
            <person name="Schmutz J."/>
            <person name="Leebens-Mack J.H."/>
            <person name="Li F.W."/>
            <person name="Wang L."/>
        </authorList>
    </citation>
    <scope>NUCLEOTIDE SEQUENCE [LARGE SCALE GENOMIC DNA]</scope>
    <source>
        <strain evidence="2">cv. PW_Plant_1</strain>
    </source>
</reference>
<accession>A0ACC2DKP3</accession>
<keyword evidence="2" id="KW-1185">Reference proteome</keyword>
<dbReference type="Proteomes" id="UP001162992">
    <property type="component" value="Chromosome 5"/>
</dbReference>
<protein>
    <submittedName>
        <fullName evidence="1">Uncharacterized protein</fullName>
    </submittedName>
</protein>
<dbReference type="EMBL" id="CM055096">
    <property type="protein sequence ID" value="KAJ7554781.1"/>
    <property type="molecule type" value="Genomic_DNA"/>
</dbReference>
<gene>
    <name evidence="1" type="ORF">O6H91_05G008900</name>
</gene>
<name>A0ACC2DKP3_DIPCM</name>
<proteinExistence type="predicted"/>
<comment type="caution">
    <text evidence="1">The sequence shown here is derived from an EMBL/GenBank/DDBJ whole genome shotgun (WGS) entry which is preliminary data.</text>
</comment>